<dbReference type="AlphaFoldDB" id="A0A8E7EI61"/>
<dbReference type="InterPro" id="IPR038469">
    <property type="entry name" value="tRNAHis_GuaTrfase_Thg1_sf"/>
</dbReference>
<keyword evidence="14" id="KW-1185">Reference proteome</keyword>
<keyword evidence="4 13" id="KW-0808">Transferase</keyword>
<dbReference type="Gene3D" id="3.30.70.3000">
    <property type="match status" value="1"/>
</dbReference>
<dbReference type="GO" id="GO:0005525">
    <property type="term" value="F:GTP binding"/>
    <property type="evidence" value="ECO:0007669"/>
    <property type="project" value="UniProtKB-KW"/>
</dbReference>
<dbReference type="InterPro" id="IPR007537">
    <property type="entry name" value="tRNAHis_GuaTrfase_Thg1"/>
</dbReference>
<evidence type="ECO:0000256" key="4">
    <source>
        <dbReference type="ARBA" id="ARBA00022679"/>
    </source>
</evidence>
<evidence type="ECO:0000313" key="13">
    <source>
        <dbReference type="EMBL" id="QVV87764.1"/>
    </source>
</evidence>
<evidence type="ECO:0000256" key="9">
    <source>
        <dbReference type="ARBA" id="ARBA00022842"/>
    </source>
</evidence>
<dbReference type="EMBL" id="CP075546">
    <property type="protein sequence ID" value="QVV87764.1"/>
    <property type="molecule type" value="Genomic_DNA"/>
</dbReference>
<keyword evidence="6 13" id="KW-0548">Nucleotidyltransferase</keyword>
<keyword evidence="7" id="KW-0479">Metal-binding</keyword>
<dbReference type="PANTHER" id="PTHR12729">
    <property type="entry name" value="TRNA(HIS) GUANYLYLTRANSFERASE-RELATED"/>
    <property type="match status" value="1"/>
</dbReference>
<evidence type="ECO:0000313" key="14">
    <source>
        <dbReference type="Proteomes" id="UP000680656"/>
    </source>
</evidence>
<dbReference type="Pfam" id="PF04446">
    <property type="entry name" value="Thg1"/>
    <property type="match status" value="1"/>
</dbReference>
<proteinExistence type="inferred from homology"/>
<dbReference type="Pfam" id="PF14413">
    <property type="entry name" value="Thg1C"/>
    <property type="match status" value="1"/>
</dbReference>
<dbReference type="KEGG" id="mrtj:KHC33_10405"/>
<accession>A0A8E7EI61</accession>
<dbReference type="Proteomes" id="UP000680656">
    <property type="component" value="Chromosome"/>
</dbReference>
<protein>
    <recommendedName>
        <fullName evidence="3">tRNA(His) guanylyltransferase</fullName>
        <ecNumber evidence="3">2.7.7.79</ecNumber>
    </recommendedName>
</protein>
<evidence type="ECO:0000256" key="10">
    <source>
        <dbReference type="ARBA" id="ARBA00023134"/>
    </source>
</evidence>
<dbReference type="EC" id="2.7.7.79" evidence="3"/>
<dbReference type="InterPro" id="IPR025845">
    <property type="entry name" value="Thg1_C_dom"/>
</dbReference>
<evidence type="ECO:0000256" key="2">
    <source>
        <dbReference type="ARBA" id="ARBA00010113"/>
    </source>
</evidence>
<evidence type="ECO:0000259" key="11">
    <source>
        <dbReference type="Pfam" id="PF04446"/>
    </source>
</evidence>
<name>A0A8E7EI61_9EURY</name>
<dbReference type="InterPro" id="IPR024956">
    <property type="entry name" value="tRNAHis_GuaTrfase_cat"/>
</dbReference>
<dbReference type="GO" id="GO:0008193">
    <property type="term" value="F:tRNA guanylyltransferase activity"/>
    <property type="evidence" value="ECO:0007669"/>
    <property type="project" value="UniProtKB-EC"/>
</dbReference>
<reference evidence="13 14" key="1">
    <citation type="submission" date="2021-05" db="EMBL/GenBank/DDBJ databases">
        <title>A novel Methanospirillum isolate from a pyrite-forming mixed culture.</title>
        <authorList>
            <person name="Bunk B."/>
            <person name="Sproer C."/>
            <person name="Spring S."/>
            <person name="Pester M."/>
        </authorList>
    </citation>
    <scope>NUCLEOTIDE SEQUENCE [LARGE SCALE GENOMIC DNA]</scope>
    <source>
        <strain evidence="13 14">J.3.6.1-F.2.7.3</strain>
    </source>
</reference>
<gene>
    <name evidence="13" type="ORF">KHC33_10405</name>
</gene>
<feature type="domain" description="tRNAHis guanylyltransferase catalytic" evidence="11">
    <location>
        <begin position="1"/>
        <end position="118"/>
    </location>
</feature>
<dbReference type="GeneID" id="65097599"/>
<dbReference type="GO" id="GO:0006400">
    <property type="term" value="P:tRNA modification"/>
    <property type="evidence" value="ECO:0007669"/>
    <property type="project" value="InterPro"/>
</dbReference>
<feature type="domain" description="Thg1 C-terminal" evidence="12">
    <location>
        <begin position="122"/>
        <end position="211"/>
    </location>
</feature>
<comment type="cofactor">
    <cofactor evidence="1">
        <name>Mg(2+)</name>
        <dbReference type="ChEBI" id="CHEBI:18420"/>
    </cofactor>
</comment>
<keyword evidence="5" id="KW-0819">tRNA processing</keyword>
<evidence type="ECO:0000256" key="5">
    <source>
        <dbReference type="ARBA" id="ARBA00022694"/>
    </source>
</evidence>
<evidence type="ECO:0000256" key="7">
    <source>
        <dbReference type="ARBA" id="ARBA00022723"/>
    </source>
</evidence>
<evidence type="ECO:0000256" key="1">
    <source>
        <dbReference type="ARBA" id="ARBA00001946"/>
    </source>
</evidence>
<comment type="similarity">
    <text evidence="2">Belongs to the tRNA(His) guanylyltransferase family.</text>
</comment>
<keyword evidence="8" id="KW-0547">Nucleotide-binding</keyword>
<keyword evidence="10" id="KW-0342">GTP-binding</keyword>
<evidence type="ECO:0000256" key="3">
    <source>
        <dbReference type="ARBA" id="ARBA00012511"/>
    </source>
</evidence>
<evidence type="ECO:0000256" key="6">
    <source>
        <dbReference type="ARBA" id="ARBA00022695"/>
    </source>
</evidence>
<evidence type="ECO:0000259" key="12">
    <source>
        <dbReference type="Pfam" id="PF14413"/>
    </source>
</evidence>
<keyword evidence="9" id="KW-0460">Magnesium</keyword>
<dbReference type="PANTHER" id="PTHR12729:SF6">
    <property type="entry name" value="TRNA(HIS) GUANYLYLTRANSFERASE-RELATED"/>
    <property type="match status" value="1"/>
</dbReference>
<dbReference type="GO" id="GO:0000287">
    <property type="term" value="F:magnesium ion binding"/>
    <property type="evidence" value="ECO:0007669"/>
    <property type="project" value="InterPro"/>
</dbReference>
<sequence length="247" mass="28323">MKEREIYADLRTLSPIIVRLDGRAFHQVTRNLSFIEPFDERFAAAMTQVTSRLLGDAGFAPVFGYTFSDEISLYFTECPYLGRVEKIDSVLASFAASALTIALQLKEPVSFDARIIPVTPDHVLSYLSWRQQEAWRNHMNGWSQKLLKDEGYTSQEAASMLHAMKAAELHEFCFQRGVNLAMTSAWQRRGILVYRNVIEKEGYNPKTDEKTITTRRIVMIDKDIPLFGKPDGRELLCKILRGYINIF</sequence>
<organism evidence="13 14">
    <name type="scientific">Methanospirillum purgamenti</name>
    <dbReference type="NCBI Taxonomy" id="2834276"/>
    <lineage>
        <taxon>Archaea</taxon>
        <taxon>Methanobacteriati</taxon>
        <taxon>Methanobacteriota</taxon>
        <taxon>Stenosarchaea group</taxon>
        <taxon>Methanomicrobia</taxon>
        <taxon>Methanomicrobiales</taxon>
        <taxon>Methanospirillaceae</taxon>
        <taxon>Methanospirillum</taxon>
    </lineage>
</organism>
<evidence type="ECO:0000256" key="8">
    <source>
        <dbReference type="ARBA" id="ARBA00022741"/>
    </source>
</evidence>
<dbReference type="RefSeq" id="WP_214418584.1">
    <property type="nucleotide sequence ID" value="NZ_CP075546.1"/>
</dbReference>